<feature type="transmembrane region" description="Helical" evidence="7">
    <location>
        <begin position="232"/>
        <end position="254"/>
    </location>
</feature>
<evidence type="ECO:0000256" key="2">
    <source>
        <dbReference type="ARBA" id="ARBA00022448"/>
    </source>
</evidence>
<feature type="transmembrane region" description="Helical" evidence="7">
    <location>
        <begin position="52"/>
        <end position="73"/>
    </location>
</feature>
<dbReference type="InterPro" id="IPR020846">
    <property type="entry name" value="MFS_dom"/>
</dbReference>
<evidence type="ECO:0000313" key="10">
    <source>
        <dbReference type="Proteomes" id="UP000184029"/>
    </source>
</evidence>
<feature type="domain" description="Major facilitator superfamily (MFS) profile" evidence="8">
    <location>
        <begin position="232"/>
        <end position="428"/>
    </location>
</feature>
<feature type="transmembrane region" description="Helical" evidence="7">
    <location>
        <begin position="20"/>
        <end position="46"/>
    </location>
</feature>
<evidence type="ECO:0000256" key="5">
    <source>
        <dbReference type="ARBA" id="ARBA00022989"/>
    </source>
</evidence>
<accession>A0A8B4BVP7</accession>
<evidence type="ECO:0000256" key="7">
    <source>
        <dbReference type="SAM" id="Phobius"/>
    </source>
</evidence>
<comment type="caution">
    <text evidence="9">The sequence shown here is derived from an EMBL/GenBank/DDBJ whole genome shotgun (WGS) entry which is preliminary data.</text>
</comment>
<evidence type="ECO:0000256" key="4">
    <source>
        <dbReference type="ARBA" id="ARBA00022692"/>
    </source>
</evidence>
<keyword evidence="5 7" id="KW-1133">Transmembrane helix</keyword>
<gene>
    <name evidence="9" type="ORF">SAMN02745208_02153</name>
</gene>
<dbReference type="EMBL" id="FQUB01000046">
    <property type="protein sequence ID" value="SHF50650.1"/>
    <property type="molecule type" value="Genomic_DNA"/>
</dbReference>
<evidence type="ECO:0000256" key="6">
    <source>
        <dbReference type="ARBA" id="ARBA00023136"/>
    </source>
</evidence>
<dbReference type="AlphaFoldDB" id="A0A8B4BVP7"/>
<reference evidence="9 10" key="1">
    <citation type="submission" date="2016-11" db="EMBL/GenBank/DDBJ databases">
        <authorList>
            <person name="Varghese N."/>
            <person name="Submissions S."/>
        </authorList>
    </citation>
    <scope>NUCLEOTIDE SEQUENCE [LARGE SCALE GENOMIC DNA]</scope>
    <source>
        <strain evidence="9 10">DSM 1</strain>
    </source>
</reference>
<dbReference type="InterPro" id="IPR010290">
    <property type="entry name" value="TM_effector"/>
</dbReference>
<keyword evidence="2" id="KW-0813">Transport</keyword>
<evidence type="ECO:0000256" key="3">
    <source>
        <dbReference type="ARBA" id="ARBA00022475"/>
    </source>
</evidence>
<keyword evidence="6 7" id="KW-0472">Membrane</keyword>
<feature type="transmembrane region" description="Helical" evidence="7">
    <location>
        <begin position="358"/>
        <end position="380"/>
    </location>
</feature>
<dbReference type="SUPFAM" id="SSF103473">
    <property type="entry name" value="MFS general substrate transporter"/>
    <property type="match status" value="1"/>
</dbReference>
<dbReference type="PANTHER" id="PTHR23513">
    <property type="entry name" value="INTEGRAL MEMBRANE EFFLUX PROTEIN-RELATED"/>
    <property type="match status" value="1"/>
</dbReference>
<dbReference type="CDD" id="cd06173">
    <property type="entry name" value="MFS_MefA_like"/>
    <property type="match status" value="1"/>
</dbReference>
<evidence type="ECO:0000256" key="1">
    <source>
        <dbReference type="ARBA" id="ARBA00004651"/>
    </source>
</evidence>
<proteinExistence type="predicted"/>
<feature type="transmembrane region" description="Helical" evidence="7">
    <location>
        <begin position="298"/>
        <end position="316"/>
    </location>
</feature>
<dbReference type="Pfam" id="PF05977">
    <property type="entry name" value="MFS_3"/>
    <property type="match status" value="1"/>
</dbReference>
<comment type="subcellular location">
    <subcellularLocation>
        <location evidence="1">Cell membrane</location>
        <topology evidence="1">Multi-pass membrane protein</topology>
    </subcellularLocation>
</comment>
<feature type="transmembrane region" description="Helical" evidence="7">
    <location>
        <begin position="161"/>
        <end position="179"/>
    </location>
</feature>
<protein>
    <submittedName>
        <fullName evidence="9">Predicted arabinose efflux permease, MFS family</fullName>
    </submittedName>
</protein>
<feature type="transmembrane region" description="Helical" evidence="7">
    <location>
        <begin position="386"/>
        <end position="405"/>
    </location>
</feature>
<dbReference type="GO" id="GO:0022857">
    <property type="term" value="F:transmembrane transporter activity"/>
    <property type="evidence" value="ECO:0007669"/>
    <property type="project" value="InterPro"/>
</dbReference>
<feature type="transmembrane region" description="Helical" evidence="7">
    <location>
        <begin position="266"/>
        <end position="286"/>
    </location>
</feature>
<feature type="transmembrane region" description="Helical" evidence="7">
    <location>
        <begin position="322"/>
        <end position="346"/>
    </location>
</feature>
<evidence type="ECO:0000259" key="8">
    <source>
        <dbReference type="PROSITE" id="PS50850"/>
    </source>
</evidence>
<dbReference type="Proteomes" id="UP000184029">
    <property type="component" value="Unassembled WGS sequence"/>
</dbReference>
<dbReference type="PANTHER" id="PTHR23513:SF6">
    <property type="entry name" value="MAJOR FACILITATOR SUPERFAMILY ASSOCIATED DOMAIN-CONTAINING PROTEIN"/>
    <property type="match status" value="1"/>
</dbReference>
<keyword evidence="4 7" id="KW-0812">Transmembrane</keyword>
<name>A0A8B4BVP7_HEYCO</name>
<evidence type="ECO:0000313" key="9">
    <source>
        <dbReference type="EMBL" id="SHF50650.1"/>
    </source>
</evidence>
<sequence>MGWHRGRGRSPMHLFRNRHFNALFFGRLFTNIGDSVYYIAMMWMVLKLGGNSTVYTGFAGFLFSLTEVLSLFYGPVLDKINAKKLLVTASVLQAGLLLFLVVLSKYGIMNVWLLLLSIPVLSFLSELTYPLESVLLPKAVEKKDLVKANSLMSIAYKGSDFFFNGIAGFILAAFSMSMVLGMNSLLFILSSILFLFLKVQVKRSKQTGSVREEWQAYKRDFKEGISFVKQPFILQLLIPLLFLNFFFAIVMVVLPSFANTTGEGASSYGIMTAALGLGALAGAAGADKISRIFPFGKILAAGFLLSGLSWLFMILLSNVSIWYVYTLMFISELSIGAINVLFSAIFQQLPDEQMLGRVNTINVSLLSLAMPAGSLIGGVMAKITSVQLTMSFFGIGLFVLALFYMGSGRMRKLPKVVEIDHTYVKLSR</sequence>
<dbReference type="GO" id="GO:0005886">
    <property type="term" value="C:plasma membrane"/>
    <property type="evidence" value="ECO:0007669"/>
    <property type="project" value="UniProtKB-SubCell"/>
</dbReference>
<dbReference type="Gene3D" id="1.20.1250.20">
    <property type="entry name" value="MFS general substrate transporter like domains"/>
    <property type="match status" value="1"/>
</dbReference>
<keyword evidence="3" id="KW-1003">Cell membrane</keyword>
<organism evidence="9 10">
    <name type="scientific">Heyndrickxia coagulans DSM 1 = ATCC 7050</name>
    <dbReference type="NCBI Taxonomy" id="1121088"/>
    <lineage>
        <taxon>Bacteria</taxon>
        <taxon>Bacillati</taxon>
        <taxon>Bacillota</taxon>
        <taxon>Bacilli</taxon>
        <taxon>Bacillales</taxon>
        <taxon>Bacillaceae</taxon>
        <taxon>Heyndrickxia</taxon>
    </lineage>
</organism>
<dbReference type="PROSITE" id="PS50850">
    <property type="entry name" value="MFS"/>
    <property type="match status" value="1"/>
</dbReference>
<dbReference type="InterPro" id="IPR036259">
    <property type="entry name" value="MFS_trans_sf"/>
</dbReference>